<dbReference type="GO" id="GO:0008800">
    <property type="term" value="F:beta-lactamase activity"/>
    <property type="evidence" value="ECO:0007669"/>
    <property type="project" value="UniProtKB-UniRule"/>
</dbReference>
<feature type="domain" description="Beta-lactamase class A catalytic" evidence="9">
    <location>
        <begin position="51"/>
        <end position="268"/>
    </location>
</feature>
<accession>A0A7V8FLT9</accession>
<evidence type="ECO:0000256" key="3">
    <source>
        <dbReference type="ARBA" id="ARBA00012865"/>
    </source>
</evidence>
<evidence type="ECO:0000256" key="6">
    <source>
        <dbReference type="RuleBase" id="RU361140"/>
    </source>
</evidence>
<dbReference type="Proteomes" id="UP000461670">
    <property type="component" value="Unassembled WGS sequence"/>
</dbReference>
<dbReference type="PROSITE" id="PS00146">
    <property type="entry name" value="BETA_LACTAMASE_A"/>
    <property type="match status" value="1"/>
</dbReference>
<keyword evidence="8" id="KW-0732">Signal</keyword>
<dbReference type="GO" id="GO:0046677">
    <property type="term" value="P:response to antibiotic"/>
    <property type="evidence" value="ECO:0007669"/>
    <property type="project" value="UniProtKB-UniRule"/>
</dbReference>
<keyword evidence="4 6" id="KW-0378">Hydrolase</keyword>
<dbReference type="AlphaFoldDB" id="A0A7V8FLT9"/>
<dbReference type="Pfam" id="PF13354">
    <property type="entry name" value="Beta-lactamase2"/>
    <property type="match status" value="1"/>
</dbReference>
<dbReference type="PRINTS" id="PR00118">
    <property type="entry name" value="BLACTAMASEA"/>
</dbReference>
<evidence type="ECO:0000256" key="8">
    <source>
        <dbReference type="SAM" id="SignalP"/>
    </source>
</evidence>
<dbReference type="EC" id="3.5.2.6" evidence="3 6"/>
<dbReference type="PANTHER" id="PTHR35333:SF3">
    <property type="entry name" value="BETA-LACTAMASE-TYPE TRANSPEPTIDASE FOLD CONTAINING PROTEIN"/>
    <property type="match status" value="1"/>
</dbReference>
<evidence type="ECO:0000259" key="9">
    <source>
        <dbReference type="Pfam" id="PF13354"/>
    </source>
</evidence>
<dbReference type="SUPFAM" id="SSF56601">
    <property type="entry name" value="beta-lactamase/transpeptidase-like"/>
    <property type="match status" value="1"/>
</dbReference>
<dbReference type="Gene3D" id="3.40.710.10">
    <property type="entry name" value="DD-peptidase/beta-lactamase superfamily"/>
    <property type="match status" value="1"/>
</dbReference>
<proteinExistence type="inferred from homology"/>
<dbReference type="NCBIfam" id="NF033103">
    <property type="entry name" value="bla_class_A"/>
    <property type="match status" value="1"/>
</dbReference>
<evidence type="ECO:0000256" key="4">
    <source>
        <dbReference type="ARBA" id="ARBA00022801"/>
    </source>
</evidence>
<protein>
    <recommendedName>
        <fullName evidence="3 6">Beta-lactamase</fullName>
        <ecNumber evidence="3 6">3.5.2.6</ecNumber>
    </recommendedName>
</protein>
<feature type="signal peptide" evidence="8">
    <location>
        <begin position="1"/>
        <end position="26"/>
    </location>
</feature>
<dbReference type="InterPro" id="IPR045155">
    <property type="entry name" value="Beta-lactam_cat"/>
</dbReference>
<dbReference type="InterPro" id="IPR000871">
    <property type="entry name" value="Beta-lactam_class-A"/>
</dbReference>
<dbReference type="PANTHER" id="PTHR35333">
    <property type="entry name" value="BETA-LACTAMASE"/>
    <property type="match status" value="1"/>
</dbReference>
<evidence type="ECO:0000256" key="1">
    <source>
        <dbReference type="ARBA" id="ARBA00001526"/>
    </source>
</evidence>
<evidence type="ECO:0000313" key="10">
    <source>
        <dbReference type="EMBL" id="KAF1019578.1"/>
    </source>
</evidence>
<dbReference type="GO" id="GO:0030655">
    <property type="term" value="P:beta-lactam antibiotic catabolic process"/>
    <property type="evidence" value="ECO:0007669"/>
    <property type="project" value="InterPro"/>
</dbReference>
<dbReference type="EMBL" id="WNDQ01000052">
    <property type="protein sequence ID" value="KAF1019578.1"/>
    <property type="molecule type" value="Genomic_DNA"/>
</dbReference>
<evidence type="ECO:0000256" key="2">
    <source>
        <dbReference type="ARBA" id="ARBA00009009"/>
    </source>
</evidence>
<organism evidence="10 11">
    <name type="scientific">Paracidovorax wautersii</name>
    <dbReference type="NCBI Taxonomy" id="1177982"/>
    <lineage>
        <taxon>Bacteria</taxon>
        <taxon>Pseudomonadati</taxon>
        <taxon>Pseudomonadota</taxon>
        <taxon>Betaproteobacteria</taxon>
        <taxon>Burkholderiales</taxon>
        <taxon>Comamonadaceae</taxon>
        <taxon>Paracidovorax</taxon>
    </lineage>
</organism>
<reference evidence="11" key="1">
    <citation type="journal article" date="2020" name="MBio">
        <title>Horizontal gene transfer to a defensive symbiont with a reduced genome amongst a multipartite beetle microbiome.</title>
        <authorList>
            <person name="Waterworth S.C."/>
            <person name="Florez L.V."/>
            <person name="Rees E.R."/>
            <person name="Hertweck C."/>
            <person name="Kaltenpoth M."/>
            <person name="Kwan J.C."/>
        </authorList>
    </citation>
    <scope>NUCLEOTIDE SEQUENCE [LARGE SCALE GENOMIC DNA]</scope>
</reference>
<comment type="catalytic activity">
    <reaction evidence="1 6">
        <text>a beta-lactam + H2O = a substituted beta-amino acid</text>
        <dbReference type="Rhea" id="RHEA:20401"/>
        <dbReference type="ChEBI" id="CHEBI:15377"/>
        <dbReference type="ChEBI" id="CHEBI:35627"/>
        <dbReference type="ChEBI" id="CHEBI:140347"/>
        <dbReference type="EC" id="3.5.2.6"/>
    </reaction>
</comment>
<comment type="similarity">
    <text evidence="2 6">Belongs to the class-A beta-lactamase family.</text>
</comment>
<feature type="chain" id="PRO_5030962815" description="Beta-lactamase" evidence="8">
    <location>
        <begin position="27"/>
        <end position="296"/>
    </location>
</feature>
<gene>
    <name evidence="10" type="primary">blaP</name>
    <name evidence="10" type="ORF">GAK30_03039</name>
</gene>
<comment type="caution">
    <text evidence="10">The sequence shown here is derived from an EMBL/GenBank/DDBJ whole genome shotgun (WGS) entry which is preliminary data.</text>
</comment>
<feature type="region of interest" description="Disordered" evidence="7">
    <location>
        <begin position="168"/>
        <end position="190"/>
    </location>
</feature>
<dbReference type="InterPro" id="IPR012338">
    <property type="entry name" value="Beta-lactam/transpept-like"/>
</dbReference>
<evidence type="ECO:0000313" key="11">
    <source>
        <dbReference type="Proteomes" id="UP000461670"/>
    </source>
</evidence>
<evidence type="ECO:0000256" key="7">
    <source>
        <dbReference type="SAM" id="MobiDB-lite"/>
    </source>
</evidence>
<sequence>MMRRRDLHRLALSTVAALPWLAPAHAASVNDPQAHNARWQKIEADSAGRLGVAVLDTATGRLDGYRLDERFPMCSTFKWLAAAHVLHRVDQGQEQLSRRIRYGRDVLLPHSPLTEPHAGRGGMTLAELCHATITVSDNAAANLILDTLGGPAGLTAYARGLGDSVTRLDRREPALNESTPGDPRDTTSPRAMAQSLQRTVLGDALSPVSRAQLAQWLQATSTNRQRLGADLPEGWRLGSKTGTGAHGSTNDVGLYWPPGRAPIVVAVYLTESSAALPVREKAMAQVARGVTTHGAG</sequence>
<evidence type="ECO:0000256" key="5">
    <source>
        <dbReference type="ARBA" id="ARBA00023251"/>
    </source>
</evidence>
<dbReference type="InterPro" id="IPR023650">
    <property type="entry name" value="Beta-lactam_class-A_AS"/>
</dbReference>
<name>A0A7V8FLT9_9BURK</name>
<keyword evidence="5 6" id="KW-0046">Antibiotic resistance</keyword>